<dbReference type="InterPro" id="IPR008828">
    <property type="entry name" value="Sin1/Avo1"/>
</dbReference>
<dbReference type="eggNOG" id="ENOG502RFE9">
    <property type="taxonomic scope" value="Eukaryota"/>
</dbReference>
<dbReference type="Proteomes" id="UP000000600">
    <property type="component" value="Unassembled WGS sequence"/>
</dbReference>
<dbReference type="GO" id="GO:0005546">
    <property type="term" value="F:phosphatidylinositol-4,5-bisphosphate binding"/>
    <property type="evidence" value="ECO:0000318"/>
    <property type="project" value="GO_Central"/>
</dbReference>
<dbReference type="GeneID" id="5025521"/>
<accession>A0CNH2</accession>
<organism evidence="5 6">
    <name type="scientific">Paramecium tetraurelia</name>
    <dbReference type="NCBI Taxonomy" id="5888"/>
    <lineage>
        <taxon>Eukaryota</taxon>
        <taxon>Sar</taxon>
        <taxon>Alveolata</taxon>
        <taxon>Ciliophora</taxon>
        <taxon>Intramacronucleata</taxon>
        <taxon>Oligohymenophorea</taxon>
        <taxon>Peniculida</taxon>
        <taxon>Parameciidae</taxon>
        <taxon>Paramecium</taxon>
    </lineage>
</organism>
<dbReference type="InterPro" id="IPR031313">
    <property type="entry name" value="Sin1_PH_dom"/>
</dbReference>
<gene>
    <name evidence="5" type="ORF">GSPATT00008781001</name>
</gene>
<reference evidence="5 6" key="1">
    <citation type="journal article" date="2006" name="Nature">
        <title>Global trends of whole-genome duplications revealed by the ciliate Paramecium tetraurelia.</title>
        <authorList>
            <consortium name="Genoscope"/>
            <person name="Aury J.-M."/>
            <person name="Jaillon O."/>
            <person name="Duret L."/>
            <person name="Noel B."/>
            <person name="Jubin C."/>
            <person name="Porcel B.M."/>
            <person name="Segurens B."/>
            <person name="Daubin V."/>
            <person name="Anthouard V."/>
            <person name="Aiach N."/>
            <person name="Arnaiz O."/>
            <person name="Billaut A."/>
            <person name="Beisson J."/>
            <person name="Blanc I."/>
            <person name="Bouhouche K."/>
            <person name="Camara F."/>
            <person name="Duharcourt S."/>
            <person name="Guigo R."/>
            <person name="Gogendeau D."/>
            <person name="Katinka M."/>
            <person name="Keller A.-M."/>
            <person name="Kissmehl R."/>
            <person name="Klotz C."/>
            <person name="Koll F."/>
            <person name="Le Moue A."/>
            <person name="Lepere C."/>
            <person name="Malinsky S."/>
            <person name="Nowacki M."/>
            <person name="Nowak J.K."/>
            <person name="Plattner H."/>
            <person name="Poulain J."/>
            <person name="Ruiz F."/>
            <person name="Serrano V."/>
            <person name="Zagulski M."/>
            <person name="Dessen P."/>
            <person name="Betermier M."/>
            <person name="Weissenbach J."/>
            <person name="Scarpelli C."/>
            <person name="Schachter V."/>
            <person name="Sperling L."/>
            <person name="Meyer E."/>
            <person name="Cohen J."/>
            <person name="Wincker P."/>
        </authorList>
    </citation>
    <scope>NUCLEOTIDE SEQUENCE [LARGE SCALE GENOMIC DNA]</scope>
    <source>
        <strain evidence="5 6">Stock d4-2</strain>
    </source>
</reference>
<dbReference type="PANTHER" id="PTHR13335:SF1">
    <property type="entry name" value="TARGET OF RAPAMYCIN COMPLEX 2 SUBUNIT MAPKAP1"/>
    <property type="match status" value="1"/>
</dbReference>
<evidence type="ECO:0000259" key="4">
    <source>
        <dbReference type="Pfam" id="PF16979"/>
    </source>
</evidence>
<keyword evidence="6" id="KW-1185">Reference proteome</keyword>
<dbReference type="RefSeq" id="XP_001439736.1">
    <property type="nucleotide sequence ID" value="XM_001439699.2"/>
</dbReference>
<dbReference type="InterPro" id="IPR011993">
    <property type="entry name" value="PH-like_dom_sf"/>
</dbReference>
<feature type="compositionally biased region" description="Low complexity" evidence="2">
    <location>
        <begin position="80"/>
        <end position="89"/>
    </location>
</feature>
<comment type="similarity">
    <text evidence="1">Belongs to the SIN1 family.</text>
</comment>
<dbReference type="OMA" id="FEFKAEM"/>
<dbReference type="GO" id="GO:0005886">
    <property type="term" value="C:plasma membrane"/>
    <property type="evidence" value="ECO:0000318"/>
    <property type="project" value="GO_Central"/>
</dbReference>
<feature type="domain" description="SIN1-type PH" evidence="4">
    <location>
        <begin position="398"/>
        <end position="501"/>
    </location>
</feature>
<dbReference type="Pfam" id="PF16978">
    <property type="entry name" value="CRIM"/>
    <property type="match status" value="1"/>
</dbReference>
<dbReference type="Gene3D" id="2.30.29.30">
    <property type="entry name" value="Pleckstrin-homology domain (PH domain)/Phosphotyrosine-binding domain (PTB)"/>
    <property type="match status" value="1"/>
</dbReference>
<dbReference type="OrthoDB" id="313535at2759"/>
<protein>
    <recommendedName>
        <fullName evidence="7">SAPK-interacting protein 1 Pleckstrin-homology domain-containing protein</fullName>
    </recommendedName>
</protein>
<dbReference type="KEGG" id="ptm:GSPATT00008781001"/>
<name>A0CNH2_PARTE</name>
<dbReference type="InParanoid" id="A0CNH2"/>
<feature type="domain" description="CRIM" evidence="3">
    <location>
        <begin position="170"/>
        <end position="270"/>
    </location>
</feature>
<dbReference type="Pfam" id="PF16979">
    <property type="entry name" value="SIN1_PH"/>
    <property type="match status" value="1"/>
</dbReference>
<evidence type="ECO:0000313" key="5">
    <source>
        <dbReference type="EMBL" id="CAK72339.1"/>
    </source>
</evidence>
<dbReference type="InterPro" id="IPR031567">
    <property type="entry name" value="CRIM_dom"/>
</dbReference>
<evidence type="ECO:0000256" key="1">
    <source>
        <dbReference type="ARBA" id="ARBA00009407"/>
    </source>
</evidence>
<evidence type="ECO:0008006" key="7">
    <source>
        <dbReference type="Google" id="ProtNLM"/>
    </source>
</evidence>
<dbReference type="PANTHER" id="PTHR13335">
    <property type="entry name" value="TARGET OF RAPAMYCIN COMPLEX 2 SUBUNIT MAPKAP1"/>
    <property type="match status" value="1"/>
</dbReference>
<sequence length="519" mass="60865">MEISNRKDIEKLIAYSKSIQVGLIEDDFNDQYTPPEKHVYDLEPVPEIKLEELETNLNEDEMLKLLKQNVQSAKMKESVSSEQDSVESQDSMERRSTPPKRKQQQQQQVQIPIQVPVQKSQTTVDMSEFNKVPEEVLQFLDGAKGRKSMLGAAIKNNKGTSMLLASQGKPIKIYFFNTQQHIQIIVAKNTTVLQVIRMSITEYQNNNNFDQKLLRYPNNVDAYEIRFVDDDFEFKAEMAFGAIDKKKEILSTQTNIFSLIEISNYKEQKNDMQIFEKINPNMVLMDVVIIDQKPEKNVITKVQLDKNSIVADIITQISKKNKQINQLNYLIQLNDDDTILDLDLRMPVVQLQNKKIQIKQKTWADQAEQQTINTQRRDTITEQDDYVDAPLNHIQAFKYEKFTVVKINERGKRQDRILGIDQFRIYNMNKKENLGLFERMLTNKITGTKFPERLIEDIVDIRIANQFLYITFRQENDFKELKFDTLDSKIAQKIYKKINFIRDFQITTQKVRTYSQKLD</sequence>
<dbReference type="GO" id="GO:0005737">
    <property type="term" value="C:cytoplasm"/>
    <property type="evidence" value="ECO:0000318"/>
    <property type="project" value="GO_Central"/>
</dbReference>
<evidence type="ECO:0000256" key="2">
    <source>
        <dbReference type="SAM" id="MobiDB-lite"/>
    </source>
</evidence>
<evidence type="ECO:0000313" key="6">
    <source>
        <dbReference type="Proteomes" id="UP000000600"/>
    </source>
</evidence>
<feature type="region of interest" description="Disordered" evidence="2">
    <location>
        <begin position="74"/>
        <end position="111"/>
    </location>
</feature>
<dbReference type="GO" id="GO:0031932">
    <property type="term" value="C:TORC2 complex"/>
    <property type="evidence" value="ECO:0000318"/>
    <property type="project" value="GO_Central"/>
</dbReference>
<dbReference type="EMBL" id="CT868119">
    <property type="protein sequence ID" value="CAK72339.1"/>
    <property type="molecule type" value="Genomic_DNA"/>
</dbReference>
<dbReference type="AlphaFoldDB" id="A0CNH2"/>
<proteinExistence type="inferred from homology"/>
<evidence type="ECO:0000259" key="3">
    <source>
        <dbReference type="Pfam" id="PF16978"/>
    </source>
</evidence>
<dbReference type="HOGENOM" id="CLU_531539_0_0_1"/>
<dbReference type="GO" id="GO:0038203">
    <property type="term" value="P:TORC2 signaling"/>
    <property type="evidence" value="ECO:0000318"/>
    <property type="project" value="GO_Central"/>
</dbReference>